<accession>A0A6I3S1V5</accession>
<dbReference type="InterPro" id="IPR009594">
    <property type="entry name" value="Tscrpt_reg_HTH_AraC_N"/>
</dbReference>
<dbReference type="Proteomes" id="UP000462362">
    <property type="component" value="Unassembled WGS sequence"/>
</dbReference>
<dbReference type="PROSITE" id="PS00041">
    <property type="entry name" value="HTH_ARAC_FAMILY_1"/>
    <property type="match status" value="1"/>
</dbReference>
<dbReference type="SUPFAM" id="SSF46689">
    <property type="entry name" value="Homeodomain-like"/>
    <property type="match status" value="2"/>
</dbReference>
<dbReference type="Gene3D" id="1.10.10.60">
    <property type="entry name" value="Homeodomain-like"/>
    <property type="match status" value="1"/>
</dbReference>
<dbReference type="InterPro" id="IPR009057">
    <property type="entry name" value="Homeodomain-like_sf"/>
</dbReference>
<dbReference type="PANTHER" id="PTHR43436:SF1">
    <property type="entry name" value="TRANSCRIPTIONAL REGULATORY PROTEIN"/>
    <property type="match status" value="1"/>
</dbReference>
<evidence type="ECO:0000313" key="4">
    <source>
        <dbReference type="EMBL" id="MTU43598.1"/>
    </source>
</evidence>
<keyword evidence="3" id="KW-0804">Transcription</keyword>
<comment type="caution">
    <text evidence="4">The sequence shown here is derived from an EMBL/GenBank/DDBJ whole genome shotgun (WGS) entry which is preliminary data.</text>
</comment>
<dbReference type="GO" id="GO:0043565">
    <property type="term" value="F:sequence-specific DNA binding"/>
    <property type="evidence" value="ECO:0007669"/>
    <property type="project" value="InterPro"/>
</dbReference>
<name>A0A6I3S1V5_9BURK</name>
<evidence type="ECO:0000256" key="1">
    <source>
        <dbReference type="ARBA" id="ARBA00023015"/>
    </source>
</evidence>
<dbReference type="Pfam" id="PF12833">
    <property type="entry name" value="HTH_18"/>
    <property type="match status" value="1"/>
</dbReference>
<dbReference type="AlphaFoldDB" id="A0A6I3S1V5"/>
<dbReference type="GO" id="GO:0003700">
    <property type="term" value="F:DNA-binding transcription factor activity"/>
    <property type="evidence" value="ECO:0007669"/>
    <property type="project" value="InterPro"/>
</dbReference>
<dbReference type="PANTHER" id="PTHR43436">
    <property type="entry name" value="ARAC-FAMILY TRANSCRIPTIONAL REGULATOR"/>
    <property type="match status" value="1"/>
</dbReference>
<reference evidence="4 5" key="1">
    <citation type="journal article" date="2019" name="Nat. Med.">
        <title>A library of human gut bacterial isolates paired with longitudinal multiomics data enables mechanistic microbiome research.</title>
        <authorList>
            <person name="Poyet M."/>
            <person name="Groussin M."/>
            <person name="Gibbons S.M."/>
            <person name="Avila-Pacheco J."/>
            <person name="Jiang X."/>
            <person name="Kearney S.M."/>
            <person name="Perrotta A.R."/>
            <person name="Berdy B."/>
            <person name="Zhao S."/>
            <person name="Lieberman T.D."/>
            <person name="Swanson P.K."/>
            <person name="Smith M."/>
            <person name="Roesemann S."/>
            <person name="Alexander J.E."/>
            <person name="Rich S.A."/>
            <person name="Livny J."/>
            <person name="Vlamakis H."/>
            <person name="Clish C."/>
            <person name="Bullock K."/>
            <person name="Deik A."/>
            <person name="Scott J."/>
            <person name="Pierce K.A."/>
            <person name="Xavier R.J."/>
            <person name="Alm E.J."/>
        </authorList>
    </citation>
    <scope>NUCLEOTIDE SEQUENCE [LARGE SCALE GENOMIC DNA]</scope>
    <source>
        <strain evidence="4 5">BIOML-A2</strain>
    </source>
</reference>
<evidence type="ECO:0000313" key="5">
    <source>
        <dbReference type="Proteomes" id="UP000462362"/>
    </source>
</evidence>
<dbReference type="InterPro" id="IPR018062">
    <property type="entry name" value="HTH_AraC-typ_CS"/>
</dbReference>
<dbReference type="Pfam" id="PF06719">
    <property type="entry name" value="AraC_N"/>
    <property type="match status" value="1"/>
</dbReference>
<dbReference type="EMBL" id="WNCL01000023">
    <property type="protein sequence ID" value="MTU43598.1"/>
    <property type="molecule type" value="Genomic_DNA"/>
</dbReference>
<keyword evidence="1" id="KW-0805">Transcription regulation</keyword>
<protein>
    <submittedName>
        <fullName evidence="4">Helix-turn-helix domain-containing protein</fullName>
    </submittedName>
</protein>
<sequence length="297" mass="33884">MEETREALVQKLLDIYSKEGNYETSVPGVWVHRSERNKVPKPHIYQPMMIFILSGTKLIKFGSAEKIFSPLDYFLTVLTAPVTSGIVGVTSEEPYLALSIDLEAEVITSIAYEMGLKPQSAEPAKAASCVPMSVEMQGALVRLCNTMNNPEEGRILGPILKREIFYRVLTGPLGYSVIRFNSLRTSEYQIARAVDWIKINFKEPLAIDDLAKKVFMGRSTFHRKFKEVMTVSPLRFQKELRLQEAHRLMLLKNLSVTQASYEVGFEDPKFFTREYKDYFGLSPRENIKKIRAEEGIN</sequence>
<evidence type="ECO:0000256" key="2">
    <source>
        <dbReference type="ARBA" id="ARBA00023125"/>
    </source>
</evidence>
<proteinExistence type="predicted"/>
<organism evidence="4 5">
    <name type="scientific">Parasutterella excrementihominis</name>
    <dbReference type="NCBI Taxonomy" id="487175"/>
    <lineage>
        <taxon>Bacteria</taxon>
        <taxon>Pseudomonadati</taxon>
        <taxon>Pseudomonadota</taxon>
        <taxon>Betaproteobacteria</taxon>
        <taxon>Burkholderiales</taxon>
        <taxon>Sutterellaceae</taxon>
        <taxon>Parasutterella</taxon>
    </lineage>
</organism>
<dbReference type="GeneID" id="43348742"/>
<keyword evidence="2" id="KW-0238">DNA-binding</keyword>
<dbReference type="RefSeq" id="WP_008864162.1">
    <property type="nucleotide sequence ID" value="NZ_CALFDP010000040.1"/>
</dbReference>
<gene>
    <name evidence="4" type="ORF">GMD42_08160</name>
</gene>
<dbReference type="InterPro" id="IPR018060">
    <property type="entry name" value="HTH_AraC"/>
</dbReference>
<evidence type="ECO:0000256" key="3">
    <source>
        <dbReference type="ARBA" id="ARBA00023163"/>
    </source>
</evidence>
<dbReference type="SMART" id="SM00342">
    <property type="entry name" value="HTH_ARAC"/>
    <property type="match status" value="1"/>
</dbReference>
<dbReference type="PROSITE" id="PS01124">
    <property type="entry name" value="HTH_ARAC_FAMILY_2"/>
    <property type="match status" value="1"/>
</dbReference>